<evidence type="ECO:0000313" key="2">
    <source>
        <dbReference type="Proteomes" id="UP000823775"/>
    </source>
</evidence>
<sequence>CYGFTCIQKAKEAVVASKGFKKPRKRVASSSLAQKVPPVRRFGAKVVEEHGPKWFNAQKEA</sequence>
<keyword evidence="2" id="KW-1185">Reference proteome</keyword>
<accession>A0ABS8VAC8</accession>
<dbReference type="EMBL" id="JACEIK010003796">
    <property type="protein sequence ID" value="MCD9643150.1"/>
    <property type="molecule type" value="Genomic_DNA"/>
</dbReference>
<reference evidence="1 2" key="1">
    <citation type="journal article" date="2021" name="BMC Genomics">
        <title>Datura genome reveals duplications of psychoactive alkaloid biosynthetic genes and high mutation rate following tissue culture.</title>
        <authorList>
            <person name="Rajewski A."/>
            <person name="Carter-House D."/>
            <person name="Stajich J."/>
            <person name="Litt A."/>
        </authorList>
    </citation>
    <scope>NUCLEOTIDE SEQUENCE [LARGE SCALE GENOMIC DNA]</scope>
    <source>
        <strain evidence="1">AR-01</strain>
    </source>
</reference>
<feature type="non-terminal residue" evidence="1">
    <location>
        <position position="61"/>
    </location>
</feature>
<proteinExistence type="predicted"/>
<comment type="caution">
    <text evidence="1">The sequence shown here is derived from an EMBL/GenBank/DDBJ whole genome shotgun (WGS) entry which is preliminary data.</text>
</comment>
<dbReference type="Proteomes" id="UP000823775">
    <property type="component" value="Unassembled WGS sequence"/>
</dbReference>
<feature type="non-terminal residue" evidence="1">
    <location>
        <position position="1"/>
    </location>
</feature>
<protein>
    <submittedName>
        <fullName evidence="1">Uncharacterized protein</fullName>
    </submittedName>
</protein>
<gene>
    <name evidence="1" type="ORF">HAX54_030327</name>
</gene>
<organism evidence="1 2">
    <name type="scientific">Datura stramonium</name>
    <name type="common">Jimsonweed</name>
    <name type="synonym">Common thornapple</name>
    <dbReference type="NCBI Taxonomy" id="4076"/>
    <lineage>
        <taxon>Eukaryota</taxon>
        <taxon>Viridiplantae</taxon>
        <taxon>Streptophyta</taxon>
        <taxon>Embryophyta</taxon>
        <taxon>Tracheophyta</taxon>
        <taxon>Spermatophyta</taxon>
        <taxon>Magnoliopsida</taxon>
        <taxon>eudicotyledons</taxon>
        <taxon>Gunneridae</taxon>
        <taxon>Pentapetalae</taxon>
        <taxon>asterids</taxon>
        <taxon>lamiids</taxon>
        <taxon>Solanales</taxon>
        <taxon>Solanaceae</taxon>
        <taxon>Solanoideae</taxon>
        <taxon>Datureae</taxon>
        <taxon>Datura</taxon>
    </lineage>
</organism>
<evidence type="ECO:0000313" key="1">
    <source>
        <dbReference type="EMBL" id="MCD9643150.1"/>
    </source>
</evidence>
<name>A0ABS8VAC8_DATST</name>